<evidence type="ECO:0000313" key="3">
    <source>
        <dbReference type="Proteomes" id="UP001519292"/>
    </source>
</evidence>
<dbReference type="EMBL" id="JAGGLU010000002">
    <property type="protein sequence ID" value="MBP2057373.1"/>
    <property type="molecule type" value="Genomic_DNA"/>
</dbReference>
<feature type="transmembrane region" description="Helical" evidence="1">
    <location>
        <begin position="28"/>
        <end position="56"/>
    </location>
</feature>
<protein>
    <submittedName>
        <fullName evidence="2">Uncharacterized protein</fullName>
    </submittedName>
</protein>
<proteinExistence type="predicted"/>
<keyword evidence="1" id="KW-0812">Transmembrane</keyword>
<dbReference type="RefSeq" id="WP_209686122.1">
    <property type="nucleotide sequence ID" value="NZ_JAGGLU010000002.1"/>
</dbReference>
<comment type="caution">
    <text evidence="2">The sequence shown here is derived from an EMBL/GenBank/DDBJ whole genome shotgun (WGS) entry which is preliminary data.</text>
</comment>
<dbReference type="Proteomes" id="UP001519292">
    <property type="component" value="Unassembled WGS sequence"/>
</dbReference>
<organism evidence="2 3">
    <name type="scientific">Lactobacillus colini</name>
    <dbReference type="NCBI Taxonomy" id="1819254"/>
    <lineage>
        <taxon>Bacteria</taxon>
        <taxon>Bacillati</taxon>
        <taxon>Bacillota</taxon>
        <taxon>Bacilli</taxon>
        <taxon>Lactobacillales</taxon>
        <taxon>Lactobacillaceae</taxon>
        <taxon>Lactobacillus</taxon>
    </lineage>
</organism>
<name>A0ABS4MCP0_9LACO</name>
<keyword evidence="1" id="KW-1133">Transmembrane helix</keyword>
<keyword evidence="3" id="KW-1185">Reference proteome</keyword>
<evidence type="ECO:0000313" key="2">
    <source>
        <dbReference type="EMBL" id="MBP2057373.1"/>
    </source>
</evidence>
<feature type="transmembrane region" description="Helical" evidence="1">
    <location>
        <begin position="5"/>
        <end position="22"/>
    </location>
</feature>
<accession>A0ABS4MCP0</accession>
<reference evidence="2 3" key="1">
    <citation type="submission" date="2021-03" db="EMBL/GenBank/DDBJ databases">
        <title>Genomic Encyclopedia of Type Strains, Phase IV (KMG-IV): sequencing the most valuable type-strain genomes for metagenomic binning, comparative biology and taxonomic classification.</title>
        <authorList>
            <person name="Goeker M."/>
        </authorList>
    </citation>
    <scope>NUCLEOTIDE SEQUENCE [LARGE SCALE GENOMIC DNA]</scope>
    <source>
        <strain evidence="2 3">DSM 101872</strain>
    </source>
</reference>
<evidence type="ECO:0000256" key="1">
    <source>
        <dbReference type="SAM" id="Phobius"/>
    </source>
</evidence>
<gene>
    <name evidence="2" type="ORF">J2Z60_000537</name>
</gene>
<keyword evidence="1" id="KW-0472">Membrane</keyword>
<sequence>MKKTAIIIFEILNIMLILSWFIKPSNEILSGIIATIVLAAIIVDIIAVGLFLVNYFKSKSKKTM</sequence>